<evidence type="ECO:0000256" key="1">
    <source>
        <dbReference type="SAM" id="MobiDB-lite"/>
    </source>
</evidence>
<dbReference type="Proteomes" id="UP001501407">
    <property type="component" value="Unassembled WGS sequence"/>
</dbReference>
<protein>
    <submittedName>
        <fullName evidence="3">Uncharacterized protein</fullName>
    </submittedName>
</protein>
<name>A0ABP9MRN6_9MICO</name>
<dbReference type="EMBL" id="BAABKZ010000005">
    <property type="protein sequence ID" value="GAA5098164.1"/>
    <property type="molecule type" value="Genomic_DNA"/>
</dbReference>
<feature type="region of interest" description="Disordered" evidence="1">
    <location>
        <begin position="29"/>
        <end position="54"/>
    </location>
</feature>
<dbReference type="PROSITE" id="PS51257">
    <property type="entry name" value="PROKAR_LIPOPROTEIN"/>
    <property type="match status" value="1"/>
</dbReference>
<sequence>MWGASRVSAGLGALLFAGACLTACTVTPESASPTGTPLAEPTDMPALPTGAAEPFNVPAFDGPQPLPVVNGTTYVLNNANPGASDFQTVEYTVPPGWETGDVYIGKDLGEPGEVAISFWTPSGVYPDPCRRTTDLSPIDLADHTHADGHLVLMSYPQIGLSAQNGRAATEARSVIIDDPSEDEGTIALRLELTVPEDLDIASCDEGAYVAWPATHAGAQPQDNHVAGQTDIIYQVDVDLGPLIIDASFRPGSPRESVEELYAVLGSIVMDRY</sequence>
<reference evidence="4" key="1">
    <citation type="journal article" date="2019" name="Int. J. Syst. Evol. Microbiol.">
        <title>The Global Catalogue of Microorganisms (GCM) 10K type strain sequencing project: providing services to taxonomists for standard genome sequencing and annotation.</title>
        <authorList>
            <consortium name="The Broad Institute Genomics Platform"/>
            <consortium name="The Broad Institute Genome Sequencing Center for Infectious Disease"/>
            <person name="Wu L."/>
            <person name="Ma J."/>
        </authorList>
    </citation>
    <scope>NUCLEOTIDE SEQUENCE [LARGE SCALE GENOMIC DNA]</scope>
    <source>
        <strain evidence="4">JCM 18959</strain>
    </source>
</reference>
<evidence type="ECO:0000313" key="4">
    <source>
        <dbReference type="Proteomes" id="UP001501407"/>
    </source>
</evidence>
<evidence type="ECO:0000313" key="3">
    <source>
        <dbReference type="EMBL" id="GAA5098164.1"/>
    </source>
</evidence>
<gene>
    <name evidence="3" type="ORF">GCM10025760_33100</name>
</gene>
<organism evidence="3 4">
    <name type="scientific">Microbacterium yannicii</name>
    <dbReference type="NCBI Taxonomy" id="671622"/>
    <lineage>
        <taxon>Bacteria</taxon>
        <taxon>Bacillati</taxon>
        <taxon>Actinomycetota</taxon>
        <taxon>Actinomycetes</taxon>
        <taxon>Micrococcales</taxon>
        <taxon>Microbacteriaceae</taxon>
        <taxon>Microbacterium</taxon>
    </lineage>
</organism>
<feature type="chain" id="PRO_5046376116" evidence="2">
    <location>
        <begin position="23"/>
        <end position="272"/>
    </location>
</feature>
<keyword evidence="2" id="KW-0732">Signal</keyword>
<keyword evidence="4" id="KW-1185">Reference proteome</keyword>
<comment type="caution">
    <text evidence="3">The sequence shown here is derived from an EMBL/GenBank/DDBJ whole genome shotgun (WGS) entry which is preliminary data.</text>
</comment>
<accession>A0ABP9MRN6</accession>
<feature type="signal peptide" evidence="2">
    <location>
        <begin position="1"/>
        <end position="22"/>
    </location>
</feature>
<proteinExistence type="predicted"/>
<evidence type="ECO:0000256" key="2">
    <source>
        <dbReference type="SAM" id="SignalP"/>
    </source>
</evidence>